<evidence type="ECO:0000256" key="2">
    <source>
        <dbReference type="ARBA" id="ARBA00022475"/>
    </source>
</evidence>
<keyword evidence="2" id="KW-1003">Cell membrane</keyword>
<reference evidence="9 10" key="1">
    <citation type="submission" date="2020-09" db="EMBL/GenBank/DDBJ databases">
        <title>Roseomonas.</title>
        <authorList>
            <person name="Zhu W."/>
        </authorList>
    </citation>
    <scope>NUCLEOTIDE SEQUENCE [LARGE SCALE GENOMIC DNA]</scope>
    <source>
        <strain evidence="9 10">573</strain>
    </source>
</reference>
<keyword evidence="6 8" id="KW-1133">Transmembrane helix</keyword>
<evidence type="ECO:0000256" key="6">
    <source>
        <dbReference type="ARBA" id="ARBA00022989"/>
    </source>
</evidence>
<keyword evidence="4 8" id="KW-0812">Transmembrane</keyword>
<feature type="transmembrane region" description="Helical" evidence="8">
    <location>
        <begin position="182"/>
        <end position="209"/>
    </location>
</feature>
<dbReference type="EMBL" id="JACTNG010000003">
    <property type="protein sequence ID" value="MBO1079104.1"/>
    <property type="molecule type" value="Genomic_DNA"/>
</dbReference>
<feature type="transmembrane region" description="Helical" evidence="8">
    <location>
        <begin position="221"/>
        <end position="249"/>
    </location>
</feature>
<feature type="transmembrane region" description="Helical" evidence="8">
    <location>
        <begin position="302"/>
        <end position="326"/>
    </location>
</feature>
<protein>
    <submittedName>
        <fullName evidence="9">Exosortase</fullName>
        <ecNumber evidence="9">3.4.22.-</ecNumber>
    </submittedName>
</protein>
<accession>A0ABS3KNR3</accession>
<keyword evidence="5 9" id="KW-0378">Hydrolase</keyword>
<dbReference type="InterPro" id="IPR026392">
    <property type="entry name" value="Exo/Archaeosortase_dom"/>
</dbReference>
<sequence length="497" mass="52320">MSIATQSAGALAKPRLAAWPLAMLVLAIGLAALGYAFRLEAVTAVQTWESSTAYNHCWLVLPVALWLGWSRRHRLIGTLPRPSLLAAIAAAGPALAWLLAERLGIMEGRQLAALSMVLCLVVAVLGWQFARAMAAPLLYLFFLVPFGAFLVPALQRVTAWFITSGLQVLQIPYVADDLVIEIPAGAFLVAEACAGLRFIIAALAFGALYAVVMFRSPSRRLVVLALAIIVPIVANGFRALGIVLMGHWLGSAEAAAADHVVYGWAFFSLVILLLVAAGLPFRQDGTVPAAPPPAPSTRRPGMPMLLAAAVLSCVLSLSAPAVAAALDQAGGTAPMALRPRIVIPPGCSPMDAQGVLRCGGGTLQAQLLVFPQRSTWGQISAARTRLSAADDEALTYGVHGEGMAWQVRQTRDADTTTAVATWLDGAAAGGGLRSRMQQGWNSVTGAGGHPVVLAFVWRPTPPPQSVAMGQHERQWLRQALEAQAGGAAEQAAELSRR</sequence>
<feature type="transmembrane region" description="Helical" evidence="8">
    <location>
        <begin position="112"/>
        <end position="130"/>
    </location>
</feature>
<dbReference type="GO" id="GO:0016787">
    <property type="term" value="F:hydrolase activity"/>
    <property type="evidence" value="ECO:0007669"/>
    <property type="project" value="UniProtKB-KW"/>
</dbReference>
<evidence type="ECO:0000256" key="1">
    <source>
        <dbReference type="ARBA" id="ARBA00004651"/>
    </source>
</evidence>
<feature type="transmembrane region" description="Helical" evidence="8">
    <location>
        <begin position="261"/>
        <end position="281"/>
    </location>
</feature>
<evidence type="ECO:0000256" key="5">
    <source>
        <dbReference type="ARBA" id="ARBA00022801"/>
    </source>
</evidence>
<dbReference type="NCBIfam" id="TIGR02602">
    <property type="entry name" value="8TM_EpsH"/>
    <property type="match status" value="1"/>
</dbReference>
<evidence type="ECO:0000313" key="10">
    <source>
        <dbReference type="Proteomes" id="UP001518989"/>
    </source>
</evidence>
<proteinExistence type="predicted"/>
<feature type="transmembrane region" description="Helical" evidence="8">
    <location>
        <begin position="16"/>
        <end position="37"/>
    </location>
</feature>
<feature type="transmembrane region" description="Helical" evidence="8">
    <location>
        <begin position="82"/>
        <end position="100"/>
    </location>
</feature>
<comment type="subcellular location">
    <subcellularLocation>
        <location evidence="1">Cell membrane</location>
        <topology evidence="1">Multi-pass membrane protein</topology>
    </subcellularLocation>
</comment>
<keyword evidence="7 8" id="KW-0472">Membrane</keyword>
<evidence type="ECO:0000256" key="8">
    <source>
        <dbReference type="SAM" id="Phobius"/>
    </source>
</evidence>
<dbReference type="EC" id="3.4.22.-" evidence="9"/>
<evidence type="ECO:0000256" key="3">
    <source>
        <dbReference type="ARBA" id="ARBA00022670"/>
    </source>
</evidence>
<keyword evidence="10" id="KW-1185">Reference proteome</keyword>
<organism evidence="9 10">
    <name type="scientific">Roseomonas haemaphysalidis</name>
    <dbReference type="NCBI Taxonomy" id="2768162"/>
    <lineage>
        <taxon>Bacteria</taxon>
        <taxon>Pseudomonadati</taxon>
        <taxon>Pseudomonadota</taxon>
        <taxon>Alphaproteobacteria</taxon>
        <taxon>Acetobacterales</taxon>
        <taxon>Roseomonadaceae</taxon>
        <taxon>Roseomonas</taxon>
    </lineage>
</organism>
<feature type="transmembrane region" description="Helical" evidence="8">
    <location>
        <begin position="137"/>
        <end position="162"/>
    </location>
</feature>
<dbReference type="Pfam" id="PF09721">
    <property type="entry name" value="Exosortase_EpsH"/>
    <property type="match status" value="1"/>
</dbReference>
<dbReference type="NCBIfam" id="TIGR04178">
    <property type="entry name" value="exo_archaeo"/>
    <property type="match status" value="1"/>
</dbReference>
<evidence type="ECO:0000313" key="9">
    <source>
        <dbReference type="EMBL" id="MBO1079104.1"/>
    </source>
</evidence>
<keyword evidence="3" id="KW-0645">Protease</keyword>
<dbReference type="Proteomes" id="UP001518989">
    <property type="component" value="Unassembled WGS sequence"/>
</dbReference>
<name>A0ABS3KNR3_9PROT</name>
<dbReference type="InterPro" id="IPR013426">
    <property type="entry name" value="EpsH-like"/>
</dbReference>
<evidence type="ECO:0000256" key="7">
    <source>
        <dbReference type="ARBA" id="ARBA00023136"/>
    </source>
</evidence>
<comment type="caution">
    <text evidence="9">The sequence shown here is derived from an EMBL/GenBank/DDBJ whole genome shotgun (WGS) entry which is preliminary data.</text>
</comment>
<dbReference type="InterPro" id="IPR019127">
    <property type="entry name" value="Exosortase"/>
</dbReference>
<gene>
    <name evidence="9" type="primary">xrt</name>
    <name evidence="9" type="ORF">IAI61_08680</name>
</gene>
<dbReference type="InterPro" id="IPR017540">
    <property type="entry name" value="Exosortase-1"/>
</dbReference>
<dbReference type="RefSeq" id="WP_207416559.1">
    <property type="nucleotide sequence ID" value="NZ_CP061177.1"/>
</dbReference>
<dbReference type="NCBIfam" id="TIGR03109">
    <property type="entry name" value="exosort_XrtA"/>
    <property type="match status" value="1"/>
</dbReference>
<evidence type="ECO:0000256" key="4">
    <source>
        <dbReference type="ARBA" id="ARBA00022692"/>
    </source>
</evidence>